<organism evidence="1 2">
    <name type="scientific">Paraglaciecola polaris LMG 21857</name>
    <dbReference type="NCBI Taxonomy" id="1129793"/>
    <lineage>
        <taxon>Bacteria</taxon>
        <taxon>Pseudomonadati</taxon>
        <taxon>Pseudomonadota</taxon>
        <taxon>Gammaproteobacteria</taxon>
        <taxon>Alteromonadales</taxon>
        <taxon>Alteromonadaceae</taxon>
        <taxon>Paraglaciecola</taxon>
    </lineage>
</organism>
<sequence>MKLLILELYFNAVGCSMGKASFSFCYSPLGMLKCKNGQLFLRLKLR</sequence>
<evidence type="ECO:0000313" key="2">
    <source>
        <dbReference type="Proteomes" id="UP000006322"/>
    </source>
</evidence>
<dbReference type="Proteomes" id="UP000006322">
    <property type="component" value="Unassembled WGS sequence"/>
</dbReference>
<keyword evidence="2" id="KW-1185">Reference proteome</keyword>
<dbReference type="AlphaFoldDB" id="K7ACH8"/>
<protein>
    <submittedName>
        <fullName evidence="1">Uncharacterized protein</fullName>
    </submittedName>
</protein>
<comment type="caution">
    <text evidence="1">The sequence shown here is derived from an EMBL/GenBank/DDBJ whole genome shotgun (WGS) entry which is preliminary data.</text>
</comment>
<reference evidence="2" key="1">
    <citation type="journal article" date="2014" name="Environ. Microbiol.">
        <title>Comparative genomics of the marine bacterial genus Glaciecola reveals the high degree of genomic diversity and genomic characteristic for cold adaptation.</title>
        <authorList>
            <person name="Qin Q.L."/>
            <person name="Xie B.B."/>
            <person name="Yu Y."/>
            <person name="Shu Y.L."/>
            <person name="Rong J.C."/>
            <person name="Zhang Y.J."/>
            <person name="Zhao D.L."/>
            <person name="Chen X.L."/>
            <person name="Zhang X.Y."/>
            <person name="Chen B."/>
            <person name="Zhou B.C."/>
            <person name="Zhang Y.Z."/>
        </authorList>
    </citation>
    <scope>NUCLEOTIDE SEQUENCE [LARGE SCALE GENOMIC DNA]</scope>
    <source>
        <strain evidence="2">LMG 21857</strain>
    </source>
</reference>
<dbReference type="STRING" id="1129793.GPLA_2155"/>
<gene>
    <name evidence="1" type="ORF">GPLA_2155</name>
</gene>
<dbReference type="EMBL" id="BAER01000046">
    <property type="protein sequence ID" value="GAC33060.1"/>
    <property type="molecule type" value="Genomic_DNA"/>
</dbReference>
<proteinExistence type="predicted"/>
<accession>K7ACH8</accession>
<name>K7ACH8_9ALTE</name>
<evidence type="ECO:0000313" key="1">
    <source>
        <dbReference type="EMBL" id="GAC33060.1"/>
    </source>
</evidence>